<keyword evidence="6" id="KW-1185">Reference proteome</keyword>
<dbReference type="PANTHER" id="PTHR11905:SF32">
    <property type="entry name" value="DISINTEGRIN AND METALLOPROTEINASE DOMAIN-CONTAINING PROTEIN 28"/>
    <property type="match status" value="1"/>
</dbReference>
<accession>A0A6I9YQR5</accession>
<keyword evidence="3 4" id="KW-1015">Disulfide bond</keyword>
<dbReference type="OrthoDB" id="5951731at2759"/>
<dbReference type="SUPFAM" id="SSF55486">
    <property type="entry name" value="Metalloproteases ('zincins'), catalytic domain"/>
    <property type="match status" value="1"/>
</dbReference>
<feature type="binding site" evidence="4">
    <location>
        <position position="122"/>
    </location>
    <ligand>
        <name>Zn(2+)</name>
        <dbReference type="ChEBI" id="CHEBI:29105"/>
        <note>catalytic</note>
    </ligand>
</feature>
<reference evidence="7" key="1">
    <citation type="submission" date="2025-08" db="UniProtKB">
        <authorList>
            <consortium name="RefSeq"/>
        </authorList>
    </citation>
    <scope>IDENTIFICATION</scope>
    <source>
        <tissue evidence="7">Skeletal muscle</tissue>
    </source>
</reference>
<dbReference type="KEGG" id="tsr:106552489"/>
<dbReference type="AlphaFoldDB" id="A0A6I9YQR5"/>
<dbReference type="CDD" id="cd04269">
    <property type="entry name" value="ZnMc_adamalysin_II_like"/>
    <property type="match status" value="1"/>
</dbReference>
<evidence type="ECO:0000256" key="1">
    <source>
        <dbReference type="ARBA" id="ARBA00004613"/>
    </source>
</evidence>
<feature type="disulfide bond" evidence="4">
    <location>
        <begin position="87"/>
        <end position="167"/>
    </location>
</feature>
<feature type="binding site" evidence="4">
    <location>
        <position position="116"/>
    </location>
    <ligand>
        <name>Zn(2+)</name>
        <dbReference type="ChEBI" id="CHEBI:29105"/>
        <note>catalytic</note>
    </ligand>
</feature>
<dbReference type="Pfam" id="PF01421">
    <property type="entry name" value="Reprolysin"/>
    <property type="match status" value="1"/>
</dbReference>
<dbReference type="GO" id="GO:0004222">
    <property type="term" value="F:metalloendopeptidase activity"/>
    <property type="evidence" value="ECO:0007669"/>
    <property type="project" value="InterPro"/>
</dbReference>
<dbReference type="PANTHER" id="PTHR11905">
    <property type="entry name" value="ADAM A DISINTEGRIN AND METALLOPROTEASE DOMAIN"/>
    <property type="match status" value="1"/>
</dbReference>
<keyword evidence="4" id="KW-0862">Zinc</keyword>
<evidence type="ECO:0000313" key="7">
    <source>
        <dbReference type="RefSeq" id="XP_013926259.1"/>
    </source>
</evidence>
<dbReference type="GO" id="GO:0005886">
    <property type="term" value="C:plasma membrane"/>
    <property type="evidence" value="ECO:0007669"/>
    <property type="project" value="TreeGrafter"/>
</dbReference>
<evidence type="ECO:0000256" key="2">
    <source>
        <dbReference type="ARBA" id="ARBA00022525"/>
    </source>
</evidence>
<keyword evidence="2" id="KW-0964">Secreted</keyword>
<dbReference type="GO" id="GO:0006508">
    <property type="term" value="P:proteolysis"/>
    <property type="evidence" value="ECO:0007669"/>
    <property type="project" value="InterPro"/>
</dbReference>
<evidence type="ECO:0000313" key="6">
    <source>
        <dbReference type="Proteomes" id="UP000504617"/>
    </source>
</evidence>
<evidence type="ECO:0000256" key="3">
    <source>
        <dbReference type="ARBA" id="ARBA00023157"/>
    </source>
</evidence>
<dbReference type="GO" id="GO:0046872">
    <property type="term" value="F:metal ion binding"/>
    <property type="evidence" value="ECO:0007669"/>
    <property type="project" value="UniProtKB-KW"/>
</dbReference>
<name>A0A6I9YQR5_9SAUR</name>
<dbReference type="GeneID" id="106552489"/>
<dbReference type="InterPro" id="IPR024079">
    <property type="entry name" value="MetalloPept_cat_dom_sf"/>
</dbReference>
<dbReference type="FunFam" id="3.40.390.10:FF:000002">
    <property type="entry name" value="Disintegrin and metalloproteinase domain-containing protein 22"/>
    <property type="match status" value="1"/>
</dbReference>
<feature type="active site" evidence="4">
    <location>
        <position position="113"/>
    </location>
</feature>
<feature type="disulfide bond" evidence="4">
    <location>
        <begin position="127"/>
        <end position="151"/>
    </location>
</feature>
<dbReference type="PROSITE" id="PS50215">
    <property type="entry name" value="ADAM_MEPRO"/>
    <property type="match status" value="1"/>
</dbReference>
<protein>
    <submittedName>
        <fullName evidence="7">Zinc metalloproteinase-disintegrin-like ohanin</fullName>
    </submittedName>
</protein>
<dbReference type="Gene3D" id="3.40.390.10">
    <property type="entry name" value="Collagenase (Catalytic Domain)"/>
    <property type="match status" value="1"/>
</dbReference>
<gene>
    <name evidence="7" type="primary">LOC106552489</name>
</gene>
<comment type="subcellular location">
    <subcellularLocation>
        <location evidence="1">Secreted</location>
    </subcellularLocation>
</comment>
<dbReference type="InterPro" id="IPR001590">
    <property type="entry name" value="Peptidase_M12B"/>
</dbReference>
<keyword evidence="4" id="KW-0479">Metal-binding</keyword>
<dbReference type="GO" id="GO:0005576">
    <property type="term" value="C:extracellular region"/>
    <property type="evidence" value="ECO:0007669"/>
    <property type="project" value="UniProtKB-SubCell"/>
</dbReference>
<proteinExistence type="predicted"/>
<feature type="binding site" evidence="4">
    <location>
        <position position="112"/>
    </location>
    <ligand>
        <name>Zn(2+)</name>
        <dbReference type="ChEBI" id="CHEBI:29105"/>
        <note>catalytic</note>
    </ligand>
</feature>
<sequence length="204" mass="22735">MRVFEMVNYINWVYAPLNIRLALVGVEIWSNGSKFVVNASEDDNLYSFSAWRKSIMLTPKRNDNAQLLTAVDLSGGTVGYSFIGRMCSTRRSTGIVQDHAKHAYFVGATMAHEIGHNLGMNHDANSCTCTKGPCIMAASEGHELPKQFSSCSLQDYQEFMITKTPQCLINIPFNTSIVQDAVCGNYFEEKGEECDCGSPKVRFY</sequence>
<evidence type="ECO:0000256" key="4">
    <source>
        <dbReference type="PROSITE-ProRule" id="PRU00276"/>
    </source>
</evidence>
<feature type="domain" description="Peptidase M12B" evidence="5">
    <location>
        <begin position="1"/>
        <end position="172"/>
    </location>
</feature>
<dbReference type="RefSeq" id="XP_013926259.1">
    <property type="nucleotide sequence ID" value="XM_014070784.1"/>
</dbReference>
<organism evidence="6 7">
    <name type="scientific">Thamnophis sirtalis</name>
    <dbReference type="NCBI Taxonomy" id="35019"/>
    <lineage>
        <taxon>Eukaryota</taxon>
        <taxon>Metazoa</taxon>
        <taxon>Chordata</taxon>
        <taxon>Craniata</taxon>
        <taxon>Vertebrata</taxon>
        <taxon>Euteleostomi</taxon>
        <taxon>Lepidosauria</taxon>
        <taxon>Squamata</taxon>
        <taxon>Bifurcata</taxon>
        <taxon>Unidentata</taxon>
        <taxon>Episquamata</taxon>
        <taxon>Toxicofera</taxon>
        <taxon>Serpentes</taxon>
        <taxon>Colubroidea</taxon>
        <taxon>Colubridae</taxon>
        <taxon>Natricinae</taxon>
        <taxon>Thamnophis</taxon>
    </lineage>
</organism>
<dbReference type="Proteomes" id="UP000504617">
    <property type="component" value="Unplaced"/>
</dbReference>
<feature type="disulfide bond" evidence="4">
    <location>
        <begin position="129"/>
        <end position="134"/>
    </location>
</feature>
<dbReference type="InterPro" id="IPR034027">
    <property type="entry name" value="Reprolysin_adamalysin"/>
</dbReference>
<evidence type="ECO:0000259" key="5">
    <source>
        <dbReference type="PROSITE" id="PS50215"/>
    </source>
</evidence>